<keyword evidence="5 12" id="KW-0378">Hydrolase</keyword>
<evidence type="ECO:0000256" key="6">
    <source>
        <dbReference type="ARBA" id="ARBA00022806"/>
    </source>
</evidence>
<feature type="binding site" evidence="12">
    <location>
        <position position="525"/>
    </location>
    <ligand>
        <name>Zn(2+)</name>
        <dbReference type="ChEBI" id="CHEBI:29105"/>
        <label>2</label>
    </ligand>
</feature>
<dbReference type="InterPro" id="IPR027417">
    <property type="entry name" value="P-loop_NTPase"/>
</dbReference>
<dbReference type="PROSITE" id="PS51192">
    <property type="entry name" value="HELICASE_ATP_BIND_1"/>
    <property type="match status" value="1"/>
</dbReference>
<dbReference type="NCBIfam" id="NF004066">
    <property type="entry name" value="PRK05580.1-3"/>
    <property type="match status" value="1"/>
</dbReference>
<dbReference type="InterPro" id="IPR040498">
    <property type="entry name" value="PriA_CRR"/>
</dbReference>
<evidence type="ECO:0000256" key="12">
    <source>
        <dbReference type="HAMAP-Rule" id="MF_00983"/>
    </source>
</evidence>
<comment type="catalytic activity">
    <reaction evidence="11 12">
        <text>ATP + H2O = ADP + phosphate + H(+)</text>
        <dbReference type="Rhea" id="RHEA:13065"/>
        <dbReference type="ChEBI" id="CHEBI:15377"/>
        <dbReference type="ChEBI" id="CHEBI:15378"/>
        <dbReference type="ChEBI" id="CHEBI:30616"/>
        <dbReference type="ChEBI" id="CHEBI:43474"/>
        <dbReference type="ChEBI" id="CHEBI:456216"/>
        <dbReference type="EC" id="5.6.2.4"/>
    </reaction>
</comment>
<dbReference type="GO" id="GO:0043138">
    <property type="term" value="F:3'-5' DNA helicase activity"/>
    <property type="evidence" value="ECO:0007669"/>
    <property type="project" value="UniProtKB-EC"/>
</dbReference>
<organism evidence="15 16">
    <name type="scientific">Paludibaculum fermentans</name>
    <dbReference type="NCBI Taxonomy" id="1473598"/>
    <lineage>
        <taxon>Bacteria</taxon>
        <taxon>Pseudomonadati</taxon>
        <taxon>Acidobacteriota</taxon>
        <taxon>Terriglobia</taxon>
        <taxon>Bryobacterales</taxon>
        <taxon>Bryobacteraceae</taxon>
        <taxon>Paludibaculum</taxon>
    </lineage>
</organism>
<feature type="domain" description="Helicase C-terminal" evidence="14">
    <location>
        <begin position="548"/>
        <end position="705"/>
    </location>
</feature>
<keyword evidence="2 12" id="KW-0235">DNA replication</keyword>
<dbReference type="Pfam" id="PF00270">
    <property type="entry name" value="DEAD"/>
    <property type="match status" value="1"/>
</dbReference>
<dbReference type="Gene3D" id="3.40.50.300">
    <property type="entry name" value="P-loop containing nucleotide triphosphate hydrolases"/>
    <property type="match status" value="2"/>
</dbReference>
<keyword evidence="6 12" id="KW-0347">Helicase</keyword>
<dbReference type="SUPFAM" id="SSF52540">
    <property type="entry name" value="P-loop containing nucleoside triphosphate hydrolases"/>
    <property type="match status" value="2"/>
</dbReference>
<dbReference type="GO" id="GO:0016787">
    <property type="term" value="F:hydrolase activity"/>
    <property type="evidence" value="ECO:0007669"/>
    <property type="project" value="UniProtKB-KW"/>
</dbReference>
<dbReference type="SMART" id="SM00487">
    <property type="entry name" value="DEXDc"/>
    <property type="match status" value="1"/>
</dbReference>
<dbReference type="EC" id="5.6.2.4" evidence="12"/>
<protein>
    <recommendedName>
        <fullName evidence="12">Replication restart protein PriA</fullName>
    </recommendedName>
    <alternativeName>
        <fullName evidence="12">ATP-dependent DNA helicase PriA</fullName>
        <ecNumber evidence="12">5.6.2.4</ecNumber>
    </alternativeName>
    <alternativeName>
        <fullName evidence="12">DNA 3'-5' helicase PriA</fullName>
    </alternativeName>
</protein>
<dbReference type="PROSITE" id="PS51194">
    <property type="entry name" value="HELICASE_CTER"/>
    <property type="match status" value="1"/>
</dbReference>
<dbReference type="PANTHER" id="PTHR30580:SF0">
    <property type="entry name" value="PRIMOSOMAL PROTEIN N"/>
    <property type="match status" value="1"/>
</dbReference>
<evidence type="ECO:0000259" key="14">
    <source>
        <dbReference type="PROSITE" id="PS51194"/>
    </source>
</evidence>
<keyword evidence="1 12" id="KW-0639">Primosome</keyword>
<evidence type="ECO:0000256" key="9">
    <source>
        <dbReference type="ARBA" id="ARBA00023125"/>
    </source>
</evidence>
<keyword evidence="8 12" id="KW-0067">ATP-binding</keyword>
<evidence type="ECO:0000256" key="7">
    <source>
        <dbReference type="ARBA" id="ARBA00022833"/>
    </source>
</evidence>
<dbReference type="Pfam" id="PF18319">
    <property type="entry name" value="Zn_ribbon_PriA"/>
    <property type="match status" value="1"/>
</dbReference>
<accession>A0A7S7SL47</accession>
<dbReference type="InterPro" id="IPR005259">
    <property type="entry name" value="PriA"/>
</dbReference>
<evidence type="ECO:0000256" key="2">
    <source>
        <dbReference type="ARBA" id="ARBA00022705"/>
    </source>
</evidence>
<keyword evidence="9 12" id="KW-0238">DNA-binding</keyword>
<evidence type="ECO:0000256" key="8">
    <source>
        <dbReference type="ARBA" id="ARBA00022840"/>
    </source>
</evidence>
<feature type="binding site" evidence="12">
    <location>
        <position position="513"/>
    </location>
    <ligand>
        <name>Zn(2+)</name>
        <dbReference type="ChEBI" id="CHEBI:29105"/>
        <label>1</label>
    </ligand>
</feature>
<dbReference type="GO" id="GO:0006270">
    <property type="term" value="P:DNA replication initiation"/>
    <property type="evidence" value="ECO:0007669"/>
    <property type="project" value="TreeGrafter"/>
</dbReference>
<dbReference type="SMART" id="SM00490">
    <property type="entry name" value="HELICc"/>
    <property type="match status" value="1"/>
</dbReference>
<dbReference type="AlphaFoldDB" id="A0A7S7SL47"/>
<evidence type="ECO:0000256" key="11">
    <source>
        <dbReference type="ARBA" id="ARBA00048988"/>
    </source>
</evidence>
<name>A0A7S7SL47_PALFE</name>
<dbReference type="Pfam" id="PF18074">
    <property type="entry name" value="PriA_C"/>
    <property type="match status" value="1"/>
</dbReference>
<dbReference type="RefSeq" id="WP_194449382.1">
    <property type="nucleotide sequence ID" value="NZ_CP063849.1"/>
</dbReference>
<evidence type="ECO:0000259" key="13">
    <source>
        <dbReference type="PROSITE" id="PS51192"/>
    </source>
</evidence>
<comment type="function">
    <text evidence="12">Initiates the restart of stalled replication forks, which reloads the replicative helicase on sites other than the origin of replication. Recognizes and binds to abandoned replication forks and remodels them to uncover a helicase loading site. Promotes assembly of the primosome at these replication forks.</text>
</comment>
<feature type="binding site" evidence="12">
    <location>
        <position position="540"/>
    </location>
    <ligand>
        <name>Zn(2+)</name>
        <dbReference type="ChEBI" id="CHEBI:29105"/>
        <label>2</label>
    </ligand>
</feature>
<comment type="cofactor">
    <cofactor evidence="12">
        <name>Zn(2+)</name>
        <dbReference type="ChEBI" id="CHEBI:29105"/>
    </cofactor>
    <text evidence="12">Binds 2 zinc ions per subunit.</text>
</comment>
<dbReference type="GO" id="GO:0006302">
    <property type="term" value="P:double-strand break repair"/>
    <property type="evidence" value="ECO:0007669"/>
    <property type="project" value="InterPro"/>
</dbReference>
<keyword evidence="7 12" id="KW-0862">Zinc</keyword>
<dbReference type="InterPro" id="IPR041222">
    <property type="entry name" value="PriA_3primeBD"/>
</dbReference>
<dbReference type="InterPro" id="IPR042115">
    <property type="entry name" value="PriA_3primeBD_sf"/>
</dbReference>
<dbReference type="NCBIfam" id="TIGR00595">
    <property type="entry name" value="priA"/>
    <property type="match status" value="1"/>
</dbReference>
<dbReference type="InterPro" id="IPR014001">
    <property type="entry name" value="Helicase_ATP-bd"/>
</dbReference>
<feature type="binding site" evidence="12">
    <location>
        <position position="522"/>
    </location>
    <ligand>
        <name>Zn(2+)</name>
        <dbReference type="ChEBI" id="CHEBI:29105"/>
        <label>2</label>
    </ligand>
</feature>
<dbReference type="Gene3D" id="3.40.1440.60">
    <property type="entry name" value="PriA, 3(prime) DNA-binding domain"/>
    <property type="match status" value="1"/>
</dbReference>
<comment type="subunit">
    <text evidence="12">Component of the replication restart primosome.</text>
</comment>
<keyword evidence="4 12" id="KW-0547">Nucleotide-binding</keyword>
<sequence>MPTFFEYIDVSLPVPIDRPFTYRLPETLRHRVAPGCRIIVPFGSRKLTGVILRAHNDPPSVTAKEALRLLDAEPVLEEKLLALGRWVADYYCAPLGEVLRSMAPLTGEVRRTRVWALTDKGHSVIRQLLIGEPGNDTAVDLLRLLEQRALSETTLERKFPGAKKLLKSLEKKGLIELEQNLAERDPMRAPAARLRVEFQGRPAEVKLTKQERELVAYLELHPGTHNLEELELLVKGASQAARAMARRNLLILKPEALTADTSWAKPRHDLNPEQQAAYDEIRKALDAHHYQTFLLRGVTGSGKTEVYLSAIEAALQLDRGALLLVPEIALTPAMAGQFHSRFGDQVAILHSAFNDSERAEQWRRLRSGLAKVGVGTRSAVFAPVANLGLIIVDEEHDQSYKQEETPRYNGRDVAIVRAREAKAVVVLGSATPSLESRYNVERGKSRLLELPVRVGDRPMPTVELIDMREEFLETRQNGLFSRKLIEAIGAKIESGEQTVLLMNRRGFSASVACRSCGERVQCVNCAVALTFHRRDNRLLCHYCNFAQRVPQVCPHCGSEHIYFLGSGSEKVEDELHRHLPRARIARLDRDTVTGKNRYEQILGGFREGNYDILVGTQMIAKGHDIPNVTLVGVVSGDIGLAMPDFRSAERAFQLLTQVAGRAGRHSLPGTVLIQTINPDHYAIRCAAEQDFGKFYEKELQFRRLMRYPPFCAMANIVVRAEKQEDALRMSGQIANLLGMPEEGIKVLGPAEAPVPRLKNEFRYQTLIKAISRPKLNELLKCLRQHALDDKWPATALVVDVDPMSLL</sequence>
<dbReference type="InterPro" id="IPR011545">
    <property type="entry name" value="DEAD/DEAH_box_helicase_dom"/>
</dbReference>
<evidence type="ECO:0000256" key="1">
    <source>
        <dbReference type="ARBA" id="ARBA00022515"/>
    </source>
</evidence>
<dbReference type="GO" id="GO:0008270">
    <property type="term" value="F:zinc ion binding"/>
    <property type="evidence" value="ECO:0007669"/>
    <property type="project" value="UniProtKB-UniRule"/>
</dbReference>
<evidence type="ECO:0000256" key="4">
    <source>
        <dbReference type="ARBA" id="ARBA00022741"/>
    </source>
</evidence>
<dbReference type="InterPro" id="IPR001650">
    <property type="entry name" value="Helicase_C-like"/>
</dbReference>
<feature type="binding site" evidence="12">
    <location>
        <position position="556"/>
    </location>
    <ligand>
        <name>Zn(2+)</name>
        <dbReference type="ChEBI" id="CHEBI:29105"/>
        <label>1</label>
    </ligand>
</feature>
<dbReference type="CDD" id="cd18804">
    <property type="entry name" value="SF2_C_priA"/>
    <property type="match status" value="1"/>
</dbReference>
<feature type="domain" description="Helicase ATP-binding" evidence="13">
    <location>
        <begin position="284"/>
        <end position="450"/>
    </location>
</feature>
<keyword evidence="3 12" id="KW-0479">Metal-binding</keyword>
<comment type="similarity">
    <text evidence="12">Belongs to the helicase family. PriA subfamily.</text>
</comment>
<dbReference type="CDD" id="cd17929">
    <property type="entry name" value="DEXHc_priA"/>
    <property type="match status" value="1"/>
</dbReference>
<gene>
    <name evidence="12 15" type="primary">priA</name>
    <name evidence="15" type="ORF">IRI77_34050</name>
</gene>
<evidence type="ECO:0000256" key="10">
    <source>
        <dbReference type="ARBA" id="ARBA00023235"/>
    </source>
</evidence>
<evidence type="ECO:0000256" key="3">
    <source>
        <dbReference type="ARBA" id="ARBA00022723"/>
    </source>
</evidence>
<feature type="binding site" evidence="12">
    <location>
        <position position="543"/>
    </location>
    <ligand>
        <name>Zn(2+)</name>
        <dbReference type="ChEBI" id="CHEBI:29105"/>
        <label>2</label>
    </ligand>
</feature>
<dbReference type="GO" id="GO:0003677">
    <property type="term" value="F:DNA binding"/>
    <property type="evidence" value="ECO:0007669"/>
    <property type="project" value="UniProtKB-UniRule"/>
</dbReference>
<keyword evidence="10 12" id="KW-0413">Isomerase</keyword>
<dbReference type="GO" id="GO:1990077">
    <property type="term" value="C:primosome complex"/>
    <property type="evidence" value="ECO:0007669"/>
    <property type="project" value="UniProtKB-UniRule"/>
</dbReference>
<reference evidence="15 16" key="1">
    <citation type="submission" date="2020-10" db="EMBL/GenBank/DDBJ databases">
        <title>Complete genome sequence of Paludibaculum fermentans P105T, a facultatively anaerobic acidobacterium capable of dissimilatory Fe(III) reduction.</title>
        <authorList>
            <person name="Dedysh S.N."/>
            <person name="Beletsky A.V."/>
            <person name="Kulichevskaya I.S."/>
            <person name="Mardanov A.V."/>
            <person name="Ravin N.V."/>
        </authorList>
    </citation>
    <scope>NUCLEOTIDE SEQUENCE [LARGE SCALE GENOMIC DNA]</scope>
    <source>
        <strain evidence="15 16">P105</strain>
    </source>
</reference>
<dbReference type="Pfam" id="PF17764">
    <property type="entry name" value="PriA_3primeBD"/>
    <property type="match status" value="1"/>
</dbReference>
<dbReference type="GO" id="GO:0006269">
    <property type="term" value="P:DNA replication, synthesis of primer"/>
    <property type="evidence" value="ECO:0007669"/>
    <property type="project" value="UniProtKB-KW"/>
</dbReference>
<keyword evidence="16" id="KW-1185">Reference proteome</keyword>
<evidence type="ECO:0000256" key="5">
    <source>
        <dbReference type="ARBA" id="ARBA00022801"/>
    </source>
</evidence>
<dbReference type="EMBL" id="CP063849">
    <property type="protein sequence ID" value="QOY87715.1"/>
    <property type="molecule type" value="Genomic_DNA"/>
</dbReference>
<dbReference type="KEGG" id="pfer:IRI77_34050"/>
<dbReference type="Proteomes" id="UP000593892">
    <property type="component" value="Chromosome"/>
</dbReference>
<comment type="catalytic activity">
    <reaction evidence="12">
        <text>Couples ATP hydrolysis with the unwinding of duplex DNA by translocating in the 3'-5' direction.</text>
        <dbReference type="EC" id="5.6.2.4"/>
    </reaction>
</comment>
<dbReference type="PANTHER" id="PTHR30580">
    <property type="entry name" value="PRIMOSOMAL PROTEIN N"/>
    <property type="match status" value="1"/>
</dbReference>
<feature type="binding site" evidence="12">
    <location>
        <position position="553"/>
    </location>
    <ligand>
        <name>Zn(2+)</name>
        <dbReference type="ChEBI" id="CHEBI:29105"/>
        <label>1</label>
    </ligand>
</feature>
<dbReference type="FunFam" id="3.40.50.300:FF:000489">
    <property type="entry name" value="Primosome assembly protein PriA"/>
    <property type="match status" value="1"/>
</dbReference>
<evidence type="ECO:0000313" key="15">
    <source>
        <dbReference type="EMBL" id="QOY87715.1"/>
    </source>
</evidence>
<dbReference type="InterPro" id="IPR041236">
    <property type="entry name" value="PriA_C"/>
</dbReference>
<dbReference type="HAMAP" id="MF_00983">
    <property type="entry name" value="PriA"/>
    <property type="match status" value="1"/>
</dbReference>
<dbReference type="FunFam" id="3.40.1440.60:FF:000001">
    <property type="entry name" value="Primosomal protein N"/>
    <property type="match status" value="1"/>
</dbReference>
<dbReference type="Pfam" id="PF00271">
    <property type="entry name" value="Helicase_C"/>
    <property type="match status" value="1"/>
</dbReference>
<proteinExistence type="inferred from homology"/>
<dbReference type="GO" id="GO:0006310">
    <property type="term" value="P:DNA recombination"/>
    <property type="evidence" value="ECO:0007669"/>
    <property type="project" value="InterPro"/>
</dbReference>
<dbReference type="GO" id="GO:0005524">
    <property type="term" value="F:ATP binding"/>
    <property type="evidence" value="ECO:0007669"/>
    <property type="project" value="UniProtKB-UniRule"/>
</dbReference>
<evidence type="ECO:0000313" key="16">
    <source>
        <dbReference type="Proteomes" id="UP000593892"/>
    </source>
</evidence>
<feature type="binding site" evidence="12">
    <location>
        <position position="516"/>
    </location>
    <ligand>
        <name>Zn(2+)</name>
        <dbReference type="ChEBI" id="CHEBI:29105"/>
        <label>1</label>
    </ligand>
</feature>